<evidence type="ECO:0000259" key="1">
    <source>
        <dbReference type="Pfam" id="PF00565"/>
    </source>
</evidence>
<dbReference type="PATRIC" id="fig|1076.23.peg.5499"/>
<sequence>MFAGAMSRAASPCSLAPQGEGQVIAVIDPRGLRLQDGGEVKLVGIEPALPRGDGMAALADLVAGRQVTLRGDSDAPDRYGRQPAFVFLGADADAASAQRQLVGRGAALVGIDIAMGACRAELMAAEASARQRRQGIWADPAAIKNAENPGDILAQIGRFALVEGKVVSVRQAGATVYLNFGRRWTRDFAVTISRRMAGSFEAQGLHLKSLENQHIRVRGWVGVRGGPRIEVRRIEQIEWPGRQ</sequence>
<reference evidence="2 3" key="1">
    <citation type="submission" date="2014-11" db="EMBL/GenBank/DDBJ databases">
        <title>Genomics and ecophysiology of heterotrophic nitrogen fixing bacteria isolated from estuarine surface water.</title>
        <authorList>
            <person name="Bentzon-Tilia M."/>
            <person name="Severin I."/>
            <person name="Hansen L.H."/>
            <person name="Riemann L."/>
        </authorList>
    </citation>
    <scope>NUCLEOTIDE SEQUENCE [LARGE SCALE GENOMIC DNA]</scope>
    <source>
        <strain evidence="2 3">BAL398</strain>
    </source>
</reference>
<dbReference type="InterPro" id="IPR035437">
    <property type="entry name" value="SNase_OB-fold_sf"/>
</dbReference>
<dbReference type="Proteomes" id="UP000032515">
    <property type="component" value="Unassembled WGS sequence"/>
</dbReference>
<dbReference type="SUPFAM" id="SSF50199">
    <property type="entry name" value="Staphylococcal nuclease"/>
    <property type="match status" value="1"/>
</dbReference>
<organism evidence="2 3">
    <name type="scientific">Rhodopseudomonas palustris</name>
    <dbReference type="NCBI Taxonomy" id="1076"/>
    <lineage>
        <taxon>Bacteria</taxon>
        <taxon>Pseudomonadati</taxon>
        <taxon>Pseudomonadota</taxon>
        <taxon>Alphaproteobacteria</taxon>
        <taxon>Hyphomicrobiales</taxon>
        <taxon>Nitrobacteraceae</taxon>
        <taxon>Rhodopseudomonas</taxon>
    </lineage>
</organism>
<dbReference type="Gene3D" id="2.40.50.90">
    <property type="match status" value="1"/>
</dbReference>
<dbReference type="Pfam" id="PF00565">
    <property type="entry name" value="SNase"/>
    <property type="match status" value="1"/>
</dbReference>
<accession>A0A0D7ECF3</accession>
<feature type="domain" description="TNase-like" evidence="1">
    <location>
        <begin position="57"/>
        <end position="139"/>
    </location>
</feature>
<dbReference type="AlphaFoldDB" id="A0A0D7ECF3"/>
<protein>
    <submittedName>
        <fullName evidence="2">Nuclease</fullName>
    </submittedName>
</protein>
<dbReference type="EMBL" id="JXXE01000509">
    <property type="protein sequence ID" value="KIZ38180.1"/>
    <property type="molecule type" value="Genomic_DNA"/>
</dbReference>
<dbReference type="InterPro" id="IPR016071">
    <property type="entry name" value="Staphylococal_nuclease_OB-fold"/>
</dbReference>
<proteinExistence type="predicted"/>
<gene>
    <name evidence="2" type="ORF">OO17_23045</name>
</gene>
<comment type="caution">
    <text evidence="2">The sequence shown here is derived from an EMBL/GenBank/DDBJ whole genome shotgun (WGS) entry which is preliminary data.</text>
</comment>
<name>A0A0D7ECF3_RHOPL</name>
<evidence type="ECO:0000313" key="3">
    <source>
        <dbReference type="Proteomes" id="UP000032515"/>
    </source>
</evidence>
<evidence type="ECO:0000313" key="2">
    <source>
        <dbReference type="EMBL" id="KIZ38180.1"/>
    </source>
</evidence>